<feature type="non-terminal residue" evidence="1">
    <location>
        <position position="1"/>
    </location>
</feature>
<keyword evidence="2" id="KW-1185">Reference proteome</keyword>
<name>A0A5E4D6S1_MARMO</name>
<dbReference type="Proteomes" id="UP000335636">
    <property type="component" value="Unassembled WGS sequence"/>
</dbReference>
<feature type="non-terminal residue" evidence="1">
    <location>
        <position position="84"/>
    </location>
</feature>
<reference evidence="1" key="1">
    <citation type="submission" date="2019-04" db="EMBL/GenBank/DDBJ databases">
        <authorList>
            <person name="Alioto T."/>
            <person name="Alioto T."/>
        </authorList>
    </citation>
    <scope>NUCLEOTIDE SEQUENCE [LARGE SCALE GENOMIC DNA]</scope>
</reference>
<dbReference type="EMBL" id="CABDUW010003879">
    <property type="protein sequence ID" value="VTJ89865.1"/>
    <property type="molecule type" value="Genomic_DNA"/>
</dbReference>
<proteinExistence type="predicted"/>
<comment type="caution">
    <text evidence="1">The sequence shown here is derived from an EMBL/GenBank/DDBJ whole genome shotgun (WGS) entry which is preliminary data.</text>
</comment>
<organism evidence="1 2">
    <name type="scientific">Marmota monax</name>
    <name type="common">Woodchuck</name>
    <dbReference type="NCBI Taxonomy" id="9995"/>
    <lineage>
        <taxon>Eukaryota</taxon>
        <taxon>Metazoa</taxon>
        <taxon>Chordata</taxon>
        <taxon>Craniata</taxon>
        <taxon>Vertebrata</taxon>
        <taxon>Euteleostomi</taxon>
        <taxon>Mammalia</taxon>
        <taxon>Eutheria</taxon>
        <taxon>Euarchontoglires</taxon>
        <taxon>Glires</taxon>
        <taxon>Rodentia</taxon>
        <taxon>Sciuromorpha</taxon>
        <taxon>Sciuridae</taxon>
        <taxon>Xerinae</taxon>
        <taxon>Marmotini</taxon>
        <taxon>Marmota</taxon>
    </lineage>
</organism>
<gene>
    <name evidence="1" type="ORF">MONAX_5E001319</name>
</gene>
<evidence type="ECO:0000313" key="2">
    <source>
        <dbReference type="Proteomes" id="UP000335636"/>
    </source>
</evidence>
<evidence type="ECO:0000313" key="1">
    <source>
        <dbReference type="EMBL" id="VTJ89865.1"/>
    </source>
</evidence>
<sequence length="84" mass="9800">VAEKKEIKEYFESKSFEGETTHFKLCTYRHLLETAYRFMMLIDCILQELTRQLINIAVTLLLEEFNGSARTPLSAEKKNENLIG</sequence>
<accession>A0A5E4D6S1</accession>
<dbReference type="AlphaFoldDB" id="A0A5E4D6S1"/>
<protein>
    <submittedName>
        <fullName evidence="1">Uncharacterized protein</fullName>
    </submittedName>
</protein>